<keyword evidence="1" id="KW-1133">Transmembrane helix</keyword>
<feature type="transmembrane region" description="Helical" evidence="1">
    <location>
        <begin position="199"/>
        <end position="222"/>
    </location>
</feature>
<dbReference type="PANTHER" id="PTHR21879:SF3">
    <property type="entry name" value="FI03378P"/>
    <property type="match status" value="1"/>
</dbReference>
<gene>
    <name evidence="3" type="ORF">HERILL_LOCUS8126</name>
</gene>
<sequence>MNVLLICILLAFPAAIKANPAVNSIENTNNVHSVTRNQLEEAFLKKLNVKCSERDNHSCMMLKLIVYMNRLFKKSSIAISDNLKVVDGSERSKHEEEETDIEDEALLNRALRSDEEALGFVIAEKLWQFIRSRTVRYRIHNSAEIVLATEPRGNFNIGISISPFRSYEEGRGKMKHMGPILAAIATKMGIIGALFIKGLLLLAGKALIVSKIALLLAVLIGLKKLLDKKHVTYEVVPHHHPHDPHVGQDSYSNGWARALDGFIDGLTNVPAKIIDAQEMAYATQKKS</sequence>
<dbReference type="AlphaFoldDB" id="A0A7R8YWY9"/>
<feature type="chain" id="PRO_5031025599" description="Osiris 3" evidence="2">
    <location>
        <begin position="19"/>
        <end position="287"/>
    </location>
</feature>
<dbReference type="Pfam" id="PF07898">
    <property type="entry name" value="DUF1676"/>
    <property type="match status" value="1"/>
</dbReference>
<reference evidence="3 4" key="1">
    <citation type="submission" date="2020-11" db="EMBL/GenBank/DDBJ databases">
        <authorList>
            <person name="Wallbank WR R."/>
            <person name="Pardo Diaz C."/>
            <person name="Kozak K."/>
            <person name="Martin S."/>
            <person name="Jiggins C."/>
            <person name="Moest M."/>
            <person name="Warren A I."/>
            <person name="Generalovic N T."/>
            <person name="Byers J.R.P. K."/>
            <person name="Montejo-Kovacevich G."/>
            <person name="Yen C E."/>
        </authorList>
    </citation>
    <scope>NUCLEOTIDE SEQUENCE [LARGE SCALE GENOMIC DNA]</scope>
</reference>
<dbReference type="InParanoid" id="A0A7R8YWY9"/>
<dbReference type="OrthoDB" id="6630571at2759"/>
<keyword evidence="1" id="KW-0812">Transmembrane</keyword>
<proteinExistence type="predicted"/>
<dbReference type="OMA" id="NNMGPLI"/>
<dbReference type="InterPro" id="IPR012464">
    <property type="entry name" value="DUF1676"/>
</dbReference>
<dbReference type="GO" id="GO:0016020">
    <property type="term" value="C:membrane"/>
    <property type="evidence" value="ECO:0007669"/>
    <property type="project" value="TreeGrafter"/>
</dbReference>
<feature type="signal peptide" evidence="2">
    <location>
        <begin position="1"/>
        <end position="18"/>
    </location>
</feature>
<evidence type="ECO:0000313" key="3">
    <source>
        <dbReference type="EMBL" id="CAD7085275.1"/>
    </source>
</evidence>
<evidence type="ECO:0000256" key="1">
    <source>
        <dbReference type="SAM" id="Phobius"/>
    </source>
</evidence>
<keyword evidence="4" id="KW-1185">Reference proteome</keyword>
<accession>A0A7R8YWY9</accession>
<dbReference type="Proteomes" id="UP000594454">
    <property type="component" value="Chromosome 3"/>
</dbReference>
<keyword evidence="2" id="KW-0732">Signal</keyword>
<evidence type="ECO:0008006" key="5">
    <source>
        <dbReference type="Google" id="ProtNLM"/>
    </source>
</evidence>
<dbReference type="PANTHER" id="PTHR21879">
    <property type="entry name" value="FI03362P-RELATED-RELATED"/>
    <property type="match status" value="1"/>
</dbReference>
<keyword evidence="1" id="KW-0472">Membrane</keyword>
<evidence type="ECO:0000313" key="4">
    <source>
        <dbReference type="Proteomes" id="UP000594454"/>
    </source>
</evidence>
<evidence type="ECO:0000256" key="2">
    <source>
        <dbReference type="SAM" id="SignalP"/>
    </source>
</evidence>
<dbReference type="EMBL" id="LR899011">
    <property type="protein sequence ID" value="CAD7085275.1"/>
    <property type="molecule type" value="Genomic_DNA"/>
</dbReference>
<organism evidence="3 4">
    <name type="scientific">Hermetia illucens</name>
    <name type="common">Black soldier fly</name>
    <dbReference type="NCBI Taxonomy" id="343691"/>
    <lineage>
        <taxon>Eukaryota</taxon>
        <taxon>Metazoa</taxon>
        <taxon>Ecdysozoa</taxon>
        <taxon>Arthropoda</taxon>
        <taxon>Hexapoda</taxon>
        <taxon>Insecta</taxon>
        <taxon>Pterygota</taxon>
        <taxon>Neoptera</taxon>
        <taxon>Endopterygota</taxon>
        <taxon>Diptera</taxon>
        <taxon>Brachycera</taxon>
        <taxon>Stratiomyomorpha</taxon>
        <taxon>Stratiomyidae</taxon>
        <taxon>Hermetiinae</taxon>
        <taxon>Hermetia</taxon>
    </lineage>
</organism>
<name>A0A7R8YWY9_HERIL</name>
<dbReference type="FunCoup" id="A0A7R8YWY9">
    <property type="interactions" value="12"/>
</dbReference>
<protein>
    <recommendedName>
        <fullName evidence="5">Osiris 3</fullName>
    </recommendedName>
</protein>